<evidence type="ECO:0000256" key="3">
    <source>
        <dbReference type="ARBA" id="ARBA00022448"/>
    </source>
</evidence>
<dbReference type="EMBL" id="CP028476">
    <property type="protein sequence ID" value="AVW93624.1"/>
    <property type="molecule type" value="Genomic_DNA"/>
</dbReference>
<keyword evidence="13" id="KW-0998">Cell outer membrane</keyword>
<dbReference type="Pfam" id="PF02563">
    <property type="entry name" value="Poly_export"/>
    <property type="match status" value="1"/>
</dbReference>
<reference evidence="17 18" key="1">
    <citation type="submission" date="2018-03" db="EMBL/GenBank/DDBJ databases">
        <title>The Complete Genome of Celeribacter baekdonensis strain LH4, a Thiosulfate-Oxidizing Alphaproteobacterium Isolated from Gulf of Mexico Continental Slope Sediments.</title>
        <authorList>
            <person name="Flood B.E."/>
            <person name="Bailey J.V."/>
            <person name="Leprich D."/>
        </authorList>
    </citation>
    <scope>NUCLEOTIDE SEQUENCE [LARGE SCALE GENOMIC DNA]</scope>
    <source>
        <strain evidence="17 18">LH4</strain>
        <plasmid evidence="18">Plasmid pcblh4d</plasmid>
    </source>
</reference>
<feature type="domain" description="Polysaccharide export protein N-terminal" evidence="15">
    <location>
        <begin position="105"/>
        <end position="189"/>
    </location>
</feature>
<keyword evidence="5 17" id="KW-0762">Sugar transport</keyword>
<dbReference type="PROSITE" id="PS51257">
    <property type="entry name" value="PROKAR_LIPOPROTEIN"/>
    <property type="match status" value="1"/>
</dbReference>
<dbReference type="Gene3D" id="3.30.1950.10">
    <property type="entry name" value="wza like domain"/>
    <property type="match status" value="1"/>
</dbReference>
<dbReference type="InterPro" id="IPR049712">
    <property type="entry name" value="Poly_export"/>
</dbReference>
<gene>
    <name evidence="17" type="ORF">DA792_21315</name>
</gene>
<dbReference type="AlphaFoldDB" id="A0A2R4M8V9"/>
<comment type="similarity">
    <text evidence="2">Belongs to the BexD/CtrA/VexA family.</text>
</comment>
<accession>A0A2R4M8V9</accession>
<evidence type="ECO:0000256" key="14">
    <source>
        <dbReference type="ARBA" id="ARBA00023288"/>
    </source>
</evidence>
<keyword evidence="7" id="KW-0732">Signal</keyword>
<name>A0A2R4M8V9_9RHOB</name>
<sequence length="454" mass="48847">MIVRHIFGILAFAVTLTGCGTIYPSQHVVSGTSGGTKVRITDMTSESVMLANRSSYTPRSLPAVFNQTAGLQGQMMGAGALPEPAYTAQTRPTPIETRLPADVTPGPYRIGTGDVVLLATPSGSSVEELAGLLAAQNNRQGYTVQDDGAIAIPNVGRISISGLTIEEAESVLFQKLVESQIEPTFSIEISVFNSQKVSVGGAVSDPGNVPITLTPLYLDEVIANAGGVTAPSMDYVTVRLYRDGTLYQVPLSELYSSSGMRRILMKSGDIVFVDTTYELDQAAAYFQQQVQLASFRQTSRVTALNALSTEISLRRAQLGEARSNFTAVNALDAVERDYVYLTGELVKSGRFTMPFGRTATLSDALFDGAGGLKVNTSDPREIYVLRGSSDPMEFDSVTAWHLNAKNVAHMVLATRFELRPNDVVFVSEKPVTRWNRTLSQITPQIVNLGASAVN</sequence>
<keyword evidence="10" id="KW-0626">Porin</keyword>
<dbReference type="InterPro" id="IPR054765">
    <property type="entry name" value="SLBB_dom"/>
</dbReference>
<dbReference type="GO" id="GO:0015159">
    <property type="term" value="F:polysaccharide transmembrane transporter activity"/>
    <property type="evidence" value="ECO:0007669"/>
    <property type="project" value="InterPro"/>
</dbReference>
<keyword evidence="11" id="KW-0472">Membrane</keyword>
<feature type="domain" description="SLBB" evidence="16">
    <location>
        <begin position="339"/>
        <end position="426"/>
    </location>
</feature>
<evidence type="ECO:0000259" key="16">
    <source>
        <dbReference type="Pfam" id="PF22461"/>
    </source>
</evidence>
<proteinExistence type="inferred from homology"/>
<evidence type="ECO:0000256" key="2">
    <source>
        <dbReference type="ARBA" id="ARBA00009450"/>
    </source>
</evidence>
<keyword evidence="8" id="KW-0625">Polysaccharide transport</keyword>
<evidence type="ECO:0000313" key="18">
    <source>
        <dbReference type="Proteomes" id="UP000241447"/>
    </source>
</evidence>
<keyword evidence="6" id="KW-0812">Transmembrane</keyword>
<dbReference type="GO" id="GO:0046930">
    <property type="term" value="C:pore complex"/>
    <property type="evidence" value="ECO:0007669"/>
    <property type="project" value="UniProtKB-KW"/>
</dbReference>
<evidence type="ECO:0000256" key="8">
    <source>
        <dbReference type="ARBA" id="ARBA00023047"/>
    </source>
</evidence>
<dbReference type="Gene3D" id="3.10.560.10">
    <property type="entry name" value="Outer membrane lipoprotein wza domain like"/>
    <property type="match status" value="2"/>
</dbReference>
<evidence type="ECO:0000256" key="11">
    <source>
        <dbReference type="ARBA" id="ARBA00023136"/>
    </source>
</evidence>
<keyword evidence="14" id="KW-0449">Lipoprotein</keyword>
<dbReference type="InterPro" id="IPR003715">
    <property type="entry name" value="Poly_export_N"/>
</dbReference>
<evidence type="ECO:0000259" key="15">
    <source>
        <dbReference type="Pfam" id="PF02563"/>
    </source>
</evidence>
<evidence type="ECO:0000256" key="4">
    <source>
        <dbReference type="ARBA" id="ARBA00022452"/>
    </source>
</evidence>
<dbReference type="PANTHER" id="PTHR33619">
    <property type="entry name" value="POLYSACCHARIDE EXPORT PROTEIN GFCE-RELATED"/>
    <property type="match status" value="1"/>
</dbReference>
<keyword evidence="12" id="KW-0564">Palmitate</keyword>
<evidence type="ECO:0000256" key="9">
    <source>
        <dbReference type="ARBA" id="ARBA00023065"/>
    </source>
</evidence>
<evidence type="ECO:0000313" key="17">
    <source>
        <dbReference type="EMBL" id="AVW93624.1"/>
    </source>
</evidence>
<keyword evidence="9" id="KW-0406">Ion transport</keyword>
<dbReference type="KEGG" id="cbak:DA792_21315"/>
<comment type="subcellular location">
    <subcellularLocation>
        <location evidence="1">Cell outer membrane</location>
        <topology evidence="1">Multi-pass membrane protein</topology>
    </subcellularLocation>
</comment>
<dbReference type="GO" id="GO:0009279">
    <property type="term" value="C:cell outer membrane"/>
    <property type="evidence" value="ECO:0007669"/>
    <property type="project" value="UniProtKB-SubCell"/>
</dbReference>
<evidence type="ECO:0000256" key="1">
    <source>
        <dbReference type="ARBA" id="ARBA00004571"/>
    </source>
</evidence>
<protein>
    <submittedName>
        <fullName evidence="17">Sugar transporter</fullName>
    </submittedName>
</protein>
<evidence type="ECO:0000256" key="10">
    <source>
        <dbReference type="ARBA" id="ARBA00023114"/>
    </source>
</evidence>
<dbReference type="Proteomes" id="UP000241447">
    <property type="component" value="Plasmid pCBLh4d"/>
</dbReference>
<dbReference type="GO" id="GO:0015288">
    <property type="term" value="F:porin activity"/>
    <property type="evidence" value="ECO:0007669"/>
    <property type="project" value="UniProtKB-KW"/>
</dbReference>
<keyword evidence="17" id="KW-0614">Plasmid</keyword>
<evidence type="ECO:0000256" key="12">
    <source>
        <dbReference type="ARBA" id="ARBA00023139"/>
    </source>
</evidence>
<feature type="domain" description="SLBB" evidence="16">
    <location>
        <begin position="195"/>
        <end position="273"/>
    </location>
</feature>
<geneLocation type="plasmid" evidence="18">
    <name>pcblh4d</name>
</geneLocation>
<dbReference type="PANTHER" id="PTHR33619:SF3">
    <property type="entry name" value="POLYSACCHARIDE EXPORT PROTEIN GFCE-RELATED"/>
    <property type="match status" value="1"/>
</dbReference>
<evidence type="ECO:0000256" key="13">
    <source>
        <dbReference type="ARBA" id="ARBA00023237"/>
    </source>
</evidence>
<dbReference type="OrthoDB" id="9808421at2"/>
<keyword evidence="3" id="KW-0813">Transport</keyword>
<evidence type="ECO:0000256" key="6">
    <source>
        <dbReference type="ARBA" id="ARBA00022692"/>
    </source>
</evidence>
<dbReference type="Pfam" id="PF22461">
    <property type="entry name" value="SLBB_2"/>
    <property type="match status" value="2"/>
</dbReference>
<dbReference type="GO" id="GO:0006811">
    <property type="term" value="P:monoatomic ion transport"/>
    <property type="evidence" value="ECO:0007669"/>
    <property type="project" value="UniProtKB-KW"/>
</dbReference>
<evidence type="ECO:0000256" key="5">
    <source>
        <dbReference type="ARBA" id="ARBA00022597"/>
    </source>
</evidence>
<evidence type="ECO:0000256" key="7">
    <source>
        <dbReference type="ARBA" id="ARBA00022729"/>
    </source>
</evidence>
<keyword evidence="4" id="KW-1134">Transmembrane beta strand</keyword>
<organism evidence="17 18">
    <name type="scientific">Celeribacter baekdonensis</name>
    <dbReference type="NCBI Taxonomy" id="875171"/>
    <lineage>
        <taxon>Bacteria</taxon>
        <taxon>Pseudomonadati</taxon>
        <taxon>Pseudomonadota</taxon>
        <taxon>Alphaproteobacteria</taxon>
        <taxon>Rhodobacterales</taxon>
        <taxon>Roseobacteraceae</taxon>
        <taxon>Celeribacter</taxon>
    </lineage>
</organism>